<dbReference type="GO" id="GO:0003677">
    <property type="term" value="F:DNA binding"/>
    <property type="evidence" value="ECO:0007669"/>
    <property type="project" value="InterPro"/>
</dbReference>
<dbReference type="EMBL" id="QSTF01000065">
    <property type="protein sequence ID" value="RGM34644.1"/>
    <property type="molecule type" value="Genomic_DNA"/>
</dbReference>
<reference evidence="12 13" key="1">
    <citation type="submission" date="2018-08" db="EMBL/GenBank/DDBJ databases">
        <title>A genome reference for cultivated species of the human gut microbiota.</title>
        <authorList>
            <person name="Zou Y."/>
            <person name="Xue W."/>
            <person name="Luo G."/>
        </authorList>
    </citation>
    <scope>NUCLEOTIDE SEQUENCE [LARGE SCALE GENOMIC DNA]</scope>
    <source>
        <strain evidence="9 16">AF24-16AC</strain>
        <strain evidence="11 15">AF31-28B-AC</strain>
        <strain evidence="10 14">AM23-23</strain>
        <strain evidence="8 12">OM08-14</strain>
        <strain evidence="7 13">TF10-3AC</strain>
    </source>
</reference>
<evidence type="ECO:0000313" key="15">
    <source>
        <dbReference type="Proteomes" id="UP000285109"/>
    </source>
</evidence>
<dbReference type="Pfam" id="PF04542">
    <property type="entry name" value="Sigma70_r2"/>
    <property type="match status" value="1"/>
</dbReference>
<dbReference type="SUPFAM" id="SSF88659">
    <property type="entry name" value="Sigma3 and sigma4 domains of RNA polymerase sigma factors"/>
    <property type="match status" value="1"/>
</dbReference>
<dbReference type="GO" id="GO:0006352">
    <property type="term" value="P:DNA-templated transcription initiation"/>
    <property type="evidence" value="ECO:0007669"/>
    <property type="project" value="InterPro"/>
</dbReference>
<dbReference type="InterPro" id="IPR007627">
    <property type="entry name" value="RNA_pol_sigma70_r2"/>
</dbReference>
<protein>
    <submittedName>
        <fullName evidence="7">Sigma-70 family RNA polymerase sigma factor</fullName>
    </submittedName>
</protein>
<dbReference type="EMBL" id="QSQT01000045">
    <property type="protein sequence ID" value="RGK51159.1"/>
    <property type="molecule type" value="Genomic_DNA"/>
</dbReference>
<evidence type="ECO:0000259" key="6">
    <source>
        <dbReference type="Pfam" id="PF08281"/>
    </source>
</evidence>
<dbReference type="AlphaFoldDB" id="A0A3E4MMY7"/>
<dbReference type="Gene3D" id="1.10.10.10">
    <property type="entry name" value="Winged helix-like DNA-binding domain superfamily/Winged helix DNA-binding domain"/>
    <property type="match status" value="1"/>
</dbReference>
<evidence type="ECO:0000313" key="11">
    <source>
        <dbReference type="EMBL" id="RHM95971.1"/>
    </source>
</evidence>
<accession>A0A3E4MMY7</accession>
<organism evidence="7 13">
    <name type="scientific">Phocaeicola plebeius</name>
    <dbReference type="NCBI Taxonomy" id="310297"/>
    <lineage>
        <taxon>Bacteria</taxon>
        <taxon>Pseudomonadati</taxon>
        <taxon>Bacteroidota</taxon>
        <taxon>Bacteroidia</taxon>
        <taxon>Bacteroidales</taxon>
        <taxon>Bacteroidaceae</taxon>
        <taxon>Phocaeicola</taxon>
    </lineage>
</organism>
<dbReference type="EMBL" id="QRHQ01000057">
    <property type="protein sequence ID" value="RHF84468.1"/>
    <property type="molecule type" value="Genomic_DNA"/>
</dbReference>
<keyword evidence="2" id="KW-0805">Transcription regulation</keyword>
<evidence type="ECO:0000313" key="12">
    <source>
        <dbReference type="Proteomes" id="UP000260780"/>
    </source>
</evidence>
<dbReference type="InterPro" id="IPR036388">
    <property type="entry name" value="WH-like_DNA-bd_sf"/>
</dbReference>
<dbReference type="InterPro" id="IPR013325">
    <property type="entry name" value="RNA_pol_sigma_r2"/>
</dbReference>
<dbReference type="PANTHER" id="PTHR43133">
    <property type="entry name" value="RNA POLYMERASE ECF-TYPE SIGMA FACTO"/>
    <property type="match status" value="1"/>
</dbReference>
<dbReference type="Proteomes" id="UP000283485">
    <property type="component" value="Unassembled WGS sequence"/>
</dbReference>
<dbReference type="InterPro" id="IPR039425">
    <property type="entry name" value="RNA_pol_sigma-70-like"/>
</dbReference>
<evidence type="ECO:0000313" key="7">
    <source>
        <dbReference type="EMBL" id="RGK51159.1"/>
    </source>
</evidence>
<feature type="domain" description="RNA polymerase sigma-70 region 2" evidence="5">
    <location>
        <begin position="25"/>
        <end position="90"/>
    </location>
</feature>
<dbReference type="NCBIfam" id="TIGR02937">
    <property type="entry name" value="sigma70-ECF"/>
    <property type="match status" value="1"/>
</dbReference>
<evidence type="ECO:0000256" key="3">
    <source>
        <dbReference type="ARBA" id="ARBA00023082"/>
    </source>
</evidence>
<dbReference type="InterPro" id="IPR013324">
    <property type="entry name" value="RNA_pol_sigma_r3/r4-like"/>
</dbReference>
<evidence type="ECO:0000313" key="10">
    <source>
        <dbReference type="EMBL" id="RHF84468.1"/>
    </source>
</evidence>
<evidence type="ECO:0000256" key="2">
    <source>
        <dbReference type="ARBA" id="ARBA00023015"/>
    </source>
</evidence>
<dbReference type="Proteomes" id="UP000260780">
    <property type="component" value="Unassembled WGS sequence"/>
</dbReference>
<feature type="domain" description="RNA polymerase sigma factor 70 region 4 type 2" evidence="6">
    <location>
        <begin position="121"/>
        <end position="173"/>
    </location>
</feature>
<dbReference type="InterPro" id="IPR013249">
    <property type="entry name" value="RNA_pol_sigma70_r4_t2"/>
</dbReference>
<evidence type="ECO:0000259" key="5">
    <source>
        <dbReference type="Pfam" id="PF04542"/>
    </source>
</evidence>
<dbReference type="Proteomes" id="UP000285109">
    <property type="component" value="Unassembled WGS sequence"/>
</dbReference>
<dbReference type="Gene3D" id="1.10.1740.10">
    <property type="match status" value="1"/>
</dbReference>
<dbReference type="Proteomes" id="UP000285750">
    <property type="component" value="Unassembled WGS sequence"/>
</dbReference>
<evidence type="ECO:0000256" key="1">
    <source>
        <dbReference type="ARBA" id="ARBA00010641"/>
    </source>
</evidence>
<comment type="similarity">
    <text evidence="1">Belongs to the sigma-70 factor family. ECF subfamily.</text>
</comment>
<keyword evidence="4" id="KW-0804">Transcription</keyword>
<evidence type="ECO:0000313" key="8">
    <source>
        <dbReference type="EMBL" id="RGM34644.1"/>
    </source>
</evidence>
<dbReference type="PANTHER" id="PTHR43133:SF45">
    <property type="entry name" value="RNA POLYMERASE ECF-TYPE SIGMA FACTOR"/>
    <property type="match status" value="1"/>
</dbReference>
<evidence type="ECO:0000313" key="14">
    <source>
        <dbReference type="Proteomes" id="UP000283485"/>
    </source>
</evidence>
<evidence type="ECO:0000313" key="9">
    <source>
        <dbReference type="EMBL" id="RGS04553.1"/>
    </source>
</evidence>
<dbReference type="EMBL" id="QRQK01000018">
    <property type="protein sequence ID" value="RHM95971.1"/>
    <property type="molecule type" value="Genomic_DNA"/>
</dbReference>
<dbReference type="SUPFAM" id="SSF88946">
    <property type="entry name" value="Sigma2 domain of RNA polymerase sigma factors"/>
    <property type="match status" value="1"/>
</dbReference>
<proteinExistence type="inferred from homology"/>
<evidence type="ECO:0000313" key="13">
    <source>
        <dbReference type="Proteomes" id="UP000260862"/>
    </source>
</evidence>
<dbReference type="InterPro" id="IPR014284">
    <property type="entry name" value="RNA_pol_sigma-70_dom"/>
</dbReference>
<dbReference type="GO" id="GO:0016987">
    <property type="term" value="F:sigma factor activity"/>
    <property type="evidence" value="ECO:0007669"/>
    <property type="project" value="UniProtKB-KW"/>
</dbReference>
<keyword evidence="3" id="KW-0731">Sigma factor</keyword>
<gene>
    <name evidence="10" type="ORF">DW653_16140</name>
    <name evidence="9" type="ORF">DWY14_13065</name>
    <name evidence="11" type="ORF">DWZ34_09965</name>
    <name evidence="8" type="ORF">DXC17_16070</name>
    <name evidence="7" type="ORF">DXD04_15455</name>
</gene>
<sequence length="181" mass="21315">MNHEELHIIASILSGRTEQFAYFLDTYGPQVFHLIVRMVGSPEDAEELTQDCFMKAFTHLSSFHGDSSFSTWIYRIAYNEATSALRKKDKELLSFDDRMWNSLSDKEIDEELDTENEMQIQKLQQALTQLKPDEQALVTLFYEEEKNIEEIAYIFHLTESNVKVKLHRIRKKLCNLMKEEI</sequence>
<dbReference type="RefSeq" id="WP_117674054.1">
    <property type="nucleotide sequence ID" value="NZ_CABOGR010000045.1"/>
</dbReference>
<dbReference type="EMBL" id="QRUY01000034">
    <property type="protein sequence ID" value="RGS04553.1"/>
    <property type="molecule type" value="Genomic_DNA"/>
</dbReference>
<dbReference type="Proteomes" id="UP000260862">
    <property type="component" value="Unassembled WGS sequence"/>
</dbReference>
<dbReference type="Pfam" id="PF08281">
    <property type="entry name" value="Sigma70_r4_2"/>
    <property type="match status" value="1"/>
</dbReference>
<dbReference type="STRING" id="310297.BHV76_11050"/>
<comment type="caution">
    <text evidence="7">The sequence shown here is derived from an EMBL/GenBank/DDBJ whole genome shotgun (WGS) entry which is preliminary data.</text>
</comment>
<dbReference type="CDD" id="cd06171">
    <property type="entry name" value="Sigma70_r4"/>
    <property type="match status" value="1"/>
</dbReference>
<keyword evidence="13" id="KW-1185">Reference proteome</keyword>
<name>A0A3E4MMY7_9BACT</name>
<evidence type="ECO:0000256" key="4">
    <source>
        <dbReference type="ARBA" id="ARBA00023163"/>
    </source>
</evidence>
<evidence type="ECO:0000313" key="16">
    <source>
        <dbReference type="Proteomes" id="UP000285750"/>
    </source>
</evidence>